<evidence type="ECO:0000313" key="2">
    <source>
        <dbReference type="Proteomes" id="UP000283872"/>
    </source>
</evidence>
<organism evidence="1 2">
    <name type="scientific">Segatella copri</name>
    <dbReference type="NCBI Taxonomy" id="165179"/>
    <lineage>
        <taxon>Bacteria</taxon>
        <taxon>Pseudomonadati</taxon>
        <taxon>Bacteroidota</taxon>
        <taxon>Bacteroidia</taxon>
        <taxon>Bacteroidales</taxon>
        <taxon>Prevotellaceae</taxon>
        <taxon>Segatella</taxon>
    </lineage>
</organism>
<dbReference type="EMBL" id="QRVA01000067">
    <property type="protein sequence ID" value="RGS10508.1"/>
    <property type="molecule type" value="Genomic_DNA"/>
</dbReference>
<proteinExistence type="predicted"/>
<evidence type="ECO:0000313" key="1">
    <source>
        <dbReference type="EMBL" id="RGS10508.1"/>
    </source>
</evidence>
<sequence length="174" mass="20965">MERLMSDGYPFIFQMIDKSESDEYLIQTLQYRFKSDKSHHAYIVRVECYKKHAYCVKFFDKANINSKNKFSLRSSTFEVRTILYTMFHIMLDVMKRDEKASFFFIGAEDEKDQDGMVSRRFRLYRRFVLSTVSDDKFEHFRRNDLSLYILVNKEYVSDTSSYADELANIVQQYL</sequence>
<reference evidence="1 2" key="1">
    <citation type="submission" date="2018-08" db="EMBL/GenBank/DDBJ databases">
        <title>A genome reference for cultivated species of the human gut microbiota.</title>
        <authorList>
            <person name="Zou Y."/>
            <person name="Xue W."/>
            <person name="Luo G."/>
        </authorList>
    </citation>
    <scope>NUCLEOTIDE SEQUENCE [LARGE SCALE GENOMIC DNA]</scope>
    <source>
        <strain evidence="1 2">AF24-12</strain>
    </source>
</reference>
<dbReference type="RefSeq" id="WP_117587746.1">
    <property type="nucleotide sequence ID" value="NZ_QRVA01000067.1"/>
</dbReference>
<comment type="caution">
    <text evidence="1">The sequence shown here is derived from an EMBL/GenBank/DDBJ whole genome shotgun (WGS) entry which is preliminary data.</text>
</comment>
<dbReference type="Proteomes" id="UP000283872">
    <property type="component" value="Unassembled WGS sequence"/>
</dbReference>
<dbReference type="AlphaFoldDB" id="A0A3E5DTJ3"/>
<name>A0A3E5DTJ3_9BACT</name>
<gene>
    <name evidence="1" type="ORF">DWY11_15300</name>
</gene>
<protein>
    <submittedName>
        <fullName evidence="1">Uncharacterized protein</fullName>
    </submittedName>
</protein>
<accession>A0A3E5DTJ3</accession>